<feature type="domain" description="Core" evidence="6">
    <location>
        <begin position="70"/>
        <end position="172"/>
    </location>
</feature>
<comment type="subcellular location">
    <subcellularLocation>
        <location evidence="1">Mitochondrion</location>
    </subcellularLocation>
</comment>
<dbReference type="NCBIfam" id="TIGR00049">
    <property type="entry name" value="iron-sulfur cluster assembly accessory protein"/>
    <property type="match status" value="1"/>
</dbReference>
<name>A0A899FWC9_9ASCO</name>
<evidence type="ECO:0000256" key="4">
    <source>
        <dbReference type="ARBA" id="ARBA00023004"/>
    </source>
</evidence>
<dbReference type="PANTHER" id="PTHR43011">
    <property type="entry name" value="IRON-SULFUR CLUSTER ASSEMBLY 2 HOMOLOG, MITOCHONDRIAL"/>
    <property type="match status" value="1"/>
</dbReference>
<dbReference type="GO" id="GO:0051537">
    <property type="term" value="F:2 iron, 2 sulfur cluster binding"/>
    <property type="evidence" value="ECO:0007669"/>
    <property type="project" value="TreeGrafter"/>
</dbReference>
<dbReference type="InterPro" id="IPR035903">
    <property type="entry name" value="HesB-like_dom_sf"/>
</dbReference>
<dbReference type="GO" id="GO:0016226">
    <property type="term" value="P:iron-sulfur cluster assembly"/>
    <property type="evidence" value="ECO:0007669"/>
    <property type="project" value="InterPro"/>
</dbReference>
<dbReference type="FunFam" id="2.60.300.12:FF:000006">
    <property type="entry name" value="Iron-sulfur cluster assembly 2 mitochondrial"/>
    <property type="match status" value="1"/>
</dbReference>
<sequence length="185" mass="21165">MSTLFYLSISQRVARNFPSSVHTTFLKQSHTLSFMTFIINSLYKQHNHFIFSYKSASFSYTPSISQDRFKIELTERAVNQILNIIKKEKNPQLLLRIITESGGCHGYQNQFSLTQEIQSDDRIFEKDGARVIIDPISLSLINGSKIDYVSELIGESFKVIDNPLAKSICGCETSFDIEIPEKNRI</sequence>
<reference evidence="7" key="1">
    <citation type="submission" date="2020-06" db="EMBL/GenBank/DDBJ databases">
        <title>Genomes of multiple members of Pneumocystis genus reveal paths to human pathogen Pneumocystis jirovecii.</title>
        <authorList>
            <person name="Cisse O.H."/>
            <person name="Ma L."/>
            <person name="Dekker J."/>
            <person name="Khil P."/>
            <person name="Jo J."/>
            <person name="Brenchley J."/>
            <person name="Blair R."/>
            <person name="Pahar B."/>
            <person name="Chabe M."/>
            <person name="Van Rompay K.A."/>
            <person name="Keesler R."/>
            <person name="Sukura A."/>
            <person name="Hirsch V."/>
            <person name="Kutty G."/>
            <person name="Liu Y."/>
            <person name="Peng L."/>
            <person name="Chen J."/>
            <person name="Song J."/>
            <person name="Weissenbacher-Lang C."/>
            <person name="Xu J."/>
            <person name="Upham N.S."/>
            <person name="Stajich J.E."/>
            <person name="Cuomo C.A."/>
            <person name="Cushion M.T."/>
            <person name="Kovacs J.A."/>
        </authorList>
    </citation>
    <scope>NUCLEOTIDE SEQUENCE</scope>
    <source>
        <strain evidence="7">2A</strain>
    </source>
</reference>
<evidence type="ECO:0000259" key="6">
    <source>
        <dbReference type="Pfam" id="PF01521"/>
    </source>
</evidence>
<dbReference type="Pfam" id="PF01521">
    <property type="entry name" value="Fe-S_biosyn"/>
    <property type="match status" value="1"/>
</dbReference>
<proteinExistence type="inferred from homology"/>
<evidence type="ECO:0000256" key="1">
    <source>
        <dbReference type="ARBA" id="ARBA00004173"/>
    </source>
</evidence>
<dbReference type="InterPro" id="IPR000361">
    <property type="entry name" value="ATAP_core_dom"/>
</dbReference>
<dbReference type="SUPFAM" id="SSF89360">
    <property type="entry name" value="HesB-like domain"/>
    <property type="match status" value="1"/>
</dbReference>
<evidence type="ECO:0000256" key="5">
    <source>
        <dbReference type="ARBA" id="ARBA00023128"/>
    </source>
</evidence>
<dbReference type="GO" id="GO:0005506">
    <property type="term" value="F:iron ion binding"/>
    <property type="evidence" value="ECO:0007669"/>
    <property type="project" value="TreeGrafter"/>
</dbReference>
<evidence type="ECO:0000313" key="8">
    <source>
        <dbReference type="Proteomes" id="UP000663699"/>
    </source>
</evidence>
<keyword evidence="5" id="KW-0496">Mitochondrion</keyword>
<dbReference type="GO" id="GO:0051539">
    <property type="term" value="F:4 iron, 4 sulfur cluster binding"/>
    <property type="evidence" value="ECO:0007669"/>
    <property type="project" value="TreeGrafter"/>
</dbReference>
<keyword evidence="3" id="KW-0479">Metal-binding</keyword>
<protein>
    <recommendedName>
        <fullName evidence="6">Core domain-containing protein</fullName>
    </recommendedName>
</protein>
<dbReference type="OrthoDB" id="1938621at2759"/>
<dbReference type="Gene3D" id="2.60.300.12">
    <property type="entry name" value="HesB-like domain"/>
    <property type="match status" value="1"/>
</dbReference>
<dbReference type="EMBL" id="CP054534">
    <property type="protein sequence ID" value="QSL64615.1"/>
    <property type="molecule type" value="Genomic_DNA"/>
</dbReference>
<keyword evidence="4" id="KW-0408">Iron</keyword>
<accession>A0A899FWC9</accession>
<comment type="similarity">
    <text evidence="2">Belongs to the HesB/IscA family.</text>
</comment>
<dbReference type="InterPro" id="IPR016092">
    <property type="entry name" value="ATAP"/>
</dbReference>
<keyword evidence="8" id="KW-1185">Reference proteome</keyword>
<evidence type="ECO:0000313" key="7">
    <source>
        <dbReference type="EMBL" id="QSL64615.1"/>
    </source>
</evidence>
<organism evidence="7 8">
    <name type="scientific">Pneumocystis wakefieldiae</name>
    <dbReference type="NCBI Taxonomy" id="38082"/>
    <lineage>
        <taxon>Eukaryota</taxon>
        <taxon>Fungi</taxon>
        <taxon>Dikarya</taxon>
        <taxon>Ascomycota</taxon>
        <taxon>Taphrinomycotina</taxon>
        <taxon>Pneumocystomycetes</taxon>
        <taxon>Pneumocystaceae</taxon>
        <taxon>Pneumocystis</taxon>
    </lineage>
</organism>
<evidence type="ECO:0000256" key="3">
    <source>
        <dbReference type="ARBA" id="ARBA00022723"/>
    </source>
</evidence>
<dbReference type="GO" id="GO:0120510">
    <property type="term" value="C:mitochondrial [4Fe-4S] assembly complex"/>
    <property type="evidence" value="ECO:0007669"/>
    <property type="project" value="UniProtKB-ARBA"/>
</dbReference>
<dbReference type="Proteomes" id="UP000663699">
    <property type="component" value="Chromosome 3"/>
</dbReference>
<gene>
    <name evidence="7" type="ORF">MERGE_001916</name>
</gene>
<dbReference type="AlphaFoldDB" id="A0A899FWC9"/>
<evidence type="ECO:0000256" key="2">
    <source>
        <dbReference type="ARBA" id="ARBA00006718"/>
    </source>
</evidence>
<dbReference type="PANTHER" id="PTHR43011:SF1">
    <property type="entry name" value="IRON-SULFUR CLUSTER ASSEMBLY 2 HOMOLOG, MITOCHONDRIAL"/>
    <property type="match status" value="1"/>
</dbReference>